<name>S3N4C0_9GAMM</name>
<keyword evidence="1" id="KW-0732">Signal</keyword>
<dbReference type="AlphaFoldDB" id="S3N4C0"/>
<dbReference type="STRING" id="632955.GCA_000829675_00963"/>
<dbReference type="RefSeq" id="WP_016655828.1">
    <property type="nucleotide sequence ID" value="NZ_KE340352.1"/>
</dbReference>
<feature type="signal peptide" evidence="1">
    <location>
        <begin position="1"/>
        <end position="19"/>
    </location>
</feature>
<dbReference type="EMBL" id="ATGI01000017">
    <property type="protein sequence ID" value="EPF74652.1"/>
    <property type="molecule type" value="Genomic_DNA"/>
</dbReference>
<feature type="chain" id="PRO_5004523606" evidence="1">
    <location>
        <begin position="20"/>
        <end position="121"/>
    </location>
</feature>
<evidence type="ECO:0000313" key="2">
    <source>
        <dbReference type="EMBL" id="EPF74652.1"/>
    </source>
</evidence>
<dbReference type="HOGENOM" id="CLU_2033067_0_0_6"/>
<accession>S3N4C0</accession>
<proteinExistence type="predicted"/>
<evidence type="ECO:0000256" key="1">
    <source>
        <dbReference type="SAM" id="SignalP"/>
    </source>
</evidence>
<gene>
    <name evidence="2" type="ORF">F945_01419</name>
</gene>
<sequence>MKKAICILVLIGVSTSVQAEYVHDPICPLVEDAAMMVMAERQDGTPESKFRNSLDETLRKYSNIYSPMFIKTLKESIYPLIDAAYIVPVRDDEKDKIEEIKKFGLYGYETCIEELSLEIDE</sequence>
<reference evidence="2 3" key="1">
    <citation type="submission" date="2013-06" db="EMBL/GenBank/DDBJ databases">
        <title>The Genome Sequence of Acinetobacter rudis CIP 110305.</title>
        <authorList>
            <consortium name="The Broad Institute Genome Sequencing Platform"/>
            <consortium name="The Broad Institute Genome Sequencing Center for Infectious Disease"/>
            <person name="Cerqueira G."/>
            <person name="Feldgarden M."/>
            <person name="Courvalin P."/>
            <person name="Perichon B."/>
            <person name="Grillot-Courvalin C."/>
            <person name="Clermont D."/>
            <person name="Rocha E."/>
            <person name="Yoon E.-J."/>
            <person name="Nemec A."/>
            <person name="Young S.K."/>
            <person name="Zeng Q."/>
            <person name="Gargeya S."/>
            <person name="Fitzgerald M."/>
            <person name="Abouelleil A."/>
            <person name="Alvarado L."/>
            <person name="Berlin A.M."/>
            <person name="Chapman S.B."/>
            <person name="Dewar J."/>
            <person name="Goldberg J."/>
            <person name="Griggs A."/>
            <person name="Gujja S."/>
            <person name="Hansen M."/>
            <person name="Howarth C."/>
            <person name="Imamovic A."/>
            <person name="Larimer J."/>
            <person name="McCowan C."/>
            <person name="Murphy C."/>
            <person name="Pearson M."/>
            <person name="Priest M."/>
            <person name="Roberts A."/>
            <person name="Saif S."/>
            <person name="Shea T."/>
            <person name="Sykes S."/>
            <person name="Wortman J."/>
            <person name="Nusbaum C."/>
            <person name="Birren B."/>
        </authorList>
    </citation>
    <scope>NUCLEOTIDE SEQUENCE [LARGE SCALE GENOMIC DNA]</scope>
    <source>
        <strain evidence="2 3">CIP 110305</strain>
    </source>
</reference>
<dbReference type="Proteomes" id="UP000014568">
    <property type="component" value="Unassembled WGS sequence"/>
</dbReference>
<evidence type="ECO:0000313" key="3">
    <source>
        <dbReference type="Proteomes" id="UP000014568"/>
    </source>
</evidence>
<keyword evidence="3" id="KW-1185">Reference proteome</keyword>
<organism evidence="2 3">
    <name type="scientific">Acinetobacter rudis CIP 110305</name>
    <dbReference type="NCBI Taxonomy" id="421052"/>
    <lineage>
        <taxon>Bacteria</taxon>
        <taxon>Pseudomonadati</taxon>
        <taxon>Pseudomonadota</taxon>
        <taxon>Gammaproteobacteria</taxon>
        <taxon>Moraxellales</taxon>
        <taxon>Moraxellaceae</taxon>
        <taxon>Acinetobacter</taxon>
    </lineage>
</organism>
<dbReference type="PATRIC" id="fig|421052.3.peg.1376"/>
<comment type="caution">
    <text evidence="2">The sequence shown here is derived from an EMBL/GenBank/DDBJ whole genome shotgun (WGS) entry which is preliminary data.</text>
</comment>
<protein>
    <submittedName>
        <fullName evidence="2">Uncharacterized protein</fullName>
    </submittedName>
</protein>